<proteinExistence type="predicted"/>
<dbReference type="Proteomes" id="UP000476055">
    <property type="component" value="Unassembled WGS sequence"/>
</dbReference>
<evidence type="ECO:0000313" key="4">
    <source>
        <dbReference type="EMBL" id="MST58983.1"/>
    </source>
</evidence>
<evidence type="ECO:0000256" key="1">
    <source>
        <dbReference type="SAM" id="MobiDB-lite"/>
    </source>
</evidence>
<feature type="compositionally biased region" description="Polar residues" evidence="1">
    <location>
        <begin position="28"/>
        <end position="49"/>
    </location>
</feature>
<feature type="signal peptide" evidence="2">
    <location>
        <begin position="1"/>
        <end position="20"/>
    </location>
</feature>
<dbReference type="Pfam" id="PF03413">
    <property type="entry name" value="PepSY"/>
    <property type="match status" value="2"/>
</dbReference>
<dbReference type="EMBL" id="VUMU01000018">
    <property type="protein sequence ID" value="MST58983.1"/>
    <property type="molecule type" value="Genomic_DNA"/>
</dbReference>
<dbReference type="Gene3D" id="3.10.450.40">
    <property type="match status" value="2"/>
</dbReference>
<sequence length="219" mass="23460">MMKRKLILTGAALSLAVAMTGCGGKPVINQQPSSQEKNAVDTQAQTETTVPAADSATTQSSVAASAQTVTGAVDEETAQKIALEHAGVKATDATITKSKLDYEGRRQVYEIEWYAGGKKYDYEIAVDTGEILSSGYDEKTSGWSGSNSSNVTISEADAKQTALGRVSGATEKDIYEWQFDYDDGRSEYEGKIIYGGTEYDFTIDASSGAVIEWEAESVR</sequence>
<keyword evidence="2" id="KW-0732">Signal</keyword>
<reference evidence="4 5" key="1">
    <citation type="submission" date="2019-08" db="EMBL/GenBank/DDBJ databases">
        <title>In-depth cultivation of the pig gut microbiome towards novel bacterial diversity and tailored functional studies.</title>
        <authorList>
            <person name="Wylensek D."/>
            <person name="Hitch T.C.A."/>
            <person name="Clavel T."/>
        </authorList>
    </citation>
    <scope>NUCLEOTIDE SEQUENCE [LARGE SCALE GENOMIC DNA]</scope>
    <source>
        <strain evidence="4 5">WCA3-601-WT-6H</strain>
    </source>
</reference>
<feature type="chain" id="PRO_5038340900" description="PepSY domain-containing protein" evidence="2">
    <location>
        <begin position="21"/>
        <end position="219"/>
    </location>
</feature>
<accession>A0A6L5YLX8</accession>
<feature type="domain" description="PepSY" evidence="3">
    <location>
        <begin position="153"/>
        <end position="213"/>
    </location>
</feature>
<evidence type="ECO:0000259" key="3">
    <source>
        <dbReference type="Pfam" id="PF03413"/>
    </source>
</evidence>
<feature type="region of interest" description="Disordered" evidence="1">
    <location>
        <begin position="28"/>
        <end position="61"/>
    </location>
</feature>
<feature type="domain" description="PepSY" evidence="3">
    <location>
        <begin position="73"/>
        <end position="133"/>
    </location>
</feature>
<dbReference type="InterPro" id="IPR025711">
    <property type="entry name" value="PepSY"/>
</dbReference>
<organism evidence="4 5">
    <name type="scientific">Waltera intestinalis</name>
    <dbReference type="NCBI Taxonomy" id="2606635"/>
    <lineage>
        <taxon>Bacteria</taxon>
        <taxon>Bacillati</taxon>
        <taxon>Bacillota</taxon>
        <taxon>Clostridia</taxon>
        <taxon>Lachnospirales</taxon>
        <taxon>Lachnospiraceae</taxon>
        <taxon>Waltera</taxon>
    </lineage>
</organism>
<evidence type="ECO:0000256" key="2">
    <source>
        <dbReference type="SAM" id="SignalP"/>
    </source>
</evidence>
<gene>
    <name evidence="4" type="ORF">FYJ59_12185</name>
</gene>
<keyword evidence="5" id="KW-1185">Reference proteome</keyword>
<evidence type="ECO:0000313" key="5">
    <source>
        <dbReference type="Proteomes" id="UP000476055"/>
    </source>
</evidence>
<dbReference type="RefSeq" id="WP_154497771.1">
    <property type="nucleotide sequence ID" value="NZ_VUMU01000018.1"/>
</dbReference>
<feature type="compositionally biased region" description="Low complexity" evidence="1">
    <location>
        <begin position="52"/>
        <end position="61"/>
    </location>
</feature>
<name>A0A6L5YLX8_9FIRM</name>
<protein>
    <recommendedName>
        <fullName evidence="3">PepSY domain-containing protein</fullName>
    </recommendedName>
</protein>
<dbReference type="PROSITE" id="PS51257">
    <property type="entry name" value="PROKAR_LIPOPROTEIN"/>
    <property type="match status" value="1"/>
</dbReference>
<comment type="caution">
    <text evidence="4">The sequence shown here is derived from an EMBL/GenBank/DDBJ whole genome shotgun (WGS) entry which is preliminary data.</text>
</comment>
<dbReference type="AlphaFoldDB" id="A0A6L5YLX8"/>